<dbReference type="GO" id="GO:0022857">
    <property type="term" value="F:transmembrane transporter activity"/>
    <property type="evidence" value="ECO:0007669"/>
    <property type="project" value="TreeGrafter"/>
</dbReference>
<dbReference type="Gene3D" id="3.40.50.300">
    <property type="entry name" value="P-loop containing nucleotide triphosphate hydrolases"/>
    <property type="match status" value="1"/>
</dbReference>
<evidence type="ECO:0000256" key="2">
    <source>
        <dbReference type="ARBA" id="ARBA00022741"/>
    </source>
</evidence>
<feature type="domain" description="ABC transporter" evidence="4">
    <location>
        <begin position="10"/>
        <end position="244"/>
    </location>
</feature>
<evidence type="ECO:0000313" key="5">
    <source>
        <dbReference type="EMBL" id="MBN9643255.1"/>
    </source>
</evidence>
<keyword evidence="6" id="KW-1185">Reference proteome</keyword>
<dbReference type="AlphaFoldDB" id="A0A939DXW6"/>
<comment type="caution">
    <text evidence="5">The sequence shown here is derived from an EMBL/GenBank/DDBJ whole genome shotgun (WGS) entry which is preliminary data.</text>
</comment>
<gene>
    <name evidence="5" type="ORF">JZY06_01210</name>
</gene>
<dbReference type="SMART" id="SM00382">
    <property type="entry name" value="AAA"/>
    <property type="match status" value="1"/>
</dbReference>
<dbReference type="InterPro" id="IPR017911">
    <property type="entry name" value="MacB-like_ATP-bd"/>
</dbReference>
<protein>
    <submittedName>
        <fullName evidence="5">ABC transporter ATP-binding protein</fullName>
    </submittedName>
</protein>
<dbReference type="EMBL" id="JAFLEQ010000003">
    <property type="protein sequence ID" value="MBN9643255.1"/>
    <property type="molecule type" value="Genomic_DNA"/>
</dbReference>
<dbReference type="Proteomes" id="UP000664332">
    <property type="component" value="Unassembled WGS sequence"/>
</dbReference>
<evidence type="ECO:0000313" key="6">
    <source>
        <dbReference type="Proteomes" id="UP000664332"/>
    </source>
</evidence>
<dbReference type="SUPFAM" id="SSF52540">
    <property type="entry name" value="P-loop containing nucleoside triphosphate hydrolases"/>
    <property type="match status" value="1"/>
</dbReference>
<dbReference type="PROSITE" id="PS00211">
    <property type="entry name" value="ABC_TRANSPORTER_1"/>
    <property type="match status" value="1"/>
</dbReference>
<dbReference type="InterPro" id="IPR003439">
    <property type="entry name" value="ABC_transporter-like_ATP-bd"/>
</dbReference>
<sequence>MTTTPTTPALTMRDVVLTFPDGDDRITAVDHATFTVNRGELIAVTGPSGSGKSSLLAVASTLIRPDSGSIVLGGTQLAGISGRQAAAIRRERLGIVFQQPNLLGSLTAIEQLEMTRHLVGWWKHRPSRKDTRNRARDLLGRLDVADAANRTVSALSGGQRQRVNIARALMHSPELLVVDEPTSALDSTRSQAVMDLLLELVREENVGTLLVTHDRDAAARADRELVMTDGVLDTPRHDALAVAAG</sequence>
<proteinExistence type="predicted"/>
<dbReference type="PROSITE" id="PS50893">
    <property type="entry name" value="ABC_TRANSPORTER_2"/>
    <property type="match status" value="1"/>
</dbReference>
<dbReference type="CDD" id="cd03255">
    <property type="entry name" value="ABC_MJ0796_LolCDE_FtsE"/>
    <property type="match status" value="1"/>
</dbReference>
<dbReference type="InterPro" id="IPR017871">
    <property type="entry name" value="ABC_transporter-like_CS"/>
</dbReference>
<evidence type="ECO:0000256" key="3">
    <source>
        <dbReference type="ARBA" id="ARBA00022840"/>
    </source>
</evidence>
<dbReference type="GO" id="GO:0005524">
    <property type="term" value="F:ATP binding"/>
    <property type="evidence" value="ECO:0007669"/>
    <property type="project" value="UniProtKB-KW"/>
</dbReference>
<accession>A0A939DXW6</accession>
<evidence type="ECO:0000256" key="1">
    <source>
        <dbReference type="ARBA" id="ARBA00022448"/>
    </source>
</evidence>
<organism evidence="5 6">
    <name type="scientific">Corynebacterium mendelii</name>
    <dbReference type="NCBI Taxonomy" id="2765362"/>
    <lineage>
        <taxon>Bacteria</taxon>
        <taxon>Bacillati</taxon>
        <taxon>Actinomycetota</taxon>
        <taxon>Actinomycetes</taxon>
        <taxon>Mycobacteriales</taxon>
        <taxon>Corynebacteriaceae</taxon>
        <taxon>Corynebacterium</taxon>
    </lineage>
</organism>
<dbReference type="GO" id="GO:0005886">
    <property type="term" value="C:plasma membrane"/>
    <property type="evidence" value="ECO:0007669"/>
    <property type="project" value="TreeGrafter"/>
</dbReference>
<keyword evidence="1" id="KW-0813">Transport</keyword>
<dbReference type="InterPro" id="IPR015854">
    <property type="entry name" value="ABC_transpr_LolD-like"/>
</dbReference>
<dbReference type="PANTHER" id="PTHR24220">
    <property type="entry name" value="IMPORT ATP-BINDING PROTEIN"/>
    <property type="match status" value="1"/>
</dbReference>
<dbReference type="InterPro" id="IPR003593">
    <property type="entry name" value="AAA+_ATPase"/>
</dbReference>
<dbReference type="PANTHER" id="PTHR24220:SF685">
    <property type="entry name" value="ABC TRANSPORTER RELATED"/>
    <property type="match status" value="1"/>
</dbReference>
<dbReference type="InterPro" id="IPR027417">
    <property type="entry name" value="P-loop_NTPase"/>
</dbReference>
<reference evidence="5" key="1">
    <citation type="submission" date="2021-03" db="EMBL/GenBank/DDBJ databases">
        <authorList>
            <person name="Sun Q."/>
        </authorList>
    </citation>
    <scope>NUCLEOTIDE SEQUENCE</scope>
    <source>
        <strain evidence="5">CCM 8862</strain>
    </source>
</reference>
<evidence type="ECO:0000259" key="4">
    <source>
        <dbReference type="PROSITE" id="PS50893"/>
    </source>
</evidence>
<keyword evidence="2" id="KW-0547">Nucleotide-binding</keyword>
<name>A0A939DXW6_9CORY</name>
<dbReference type="RefSeq" id="WP_207117727.1">
    <property type="nucleotide sequence ID" value="NZ_JAFLEQ010000003.1"/>
</dbReference>
<dbReference type="Pfam" id="PF00005">
    <property type="entry name" value="ABC_tran"/>
    <property type="match status" value="1"/>
</dbReference>
<keyword evidence="3 5" id="KW-0067">ATP-binding</keyword>
<dbReference type="GO" id="GO:0016887">
    <property type="term" value="F:ATP hydrolysis activity"/>
    <property type="evidence" value="ECO:0007669"/>
    <property type="project" value="InterPro"/>
</dbReference>